<feature type="compositionally biased region" description="Polar residues" evidence="1">
    <location>
        <begin position="63"/>
        <end position="73"/>
    </location>
</feature>
<comment type="caution">
    <text evidence="2">The sequence shown here is derived from an EMBL/GenBank/DDBJ whole genome shotgun (WGS) entry which is preliminary data.</text>
</comment>
<dbReference type="Proteomes" id="UP001054837">
    <property type="component" value="Unassembled WGS sequence"/>
</dbReference>
<sequence>MGRNEGAERSAWRLMGRVVEGEKEPCRQILAGSTEKEEQAPESSVEGTTFKVRRNPTWGEMKAQSNMVPNGASSARRRRTLHARNESRGMLLSHQRVYLAHNKKSNIALCPTGKYYRSRNSE</sequence>
<evidence type="ECO:0000313" key="2">
    <source>
        <dbReference type="EMBL" id="GIY21402.1"/>
    </source>
</evidence>
<dbReference type="AlphaFoldDB" id="A0AAV4RMN6"/>
<proteinExistence type="predicted"/>
<accession>A0AAV4RMN6</accession>
<gene>
    <name evidence="2" type="ORF">CDAR_310381</name>
</gene>
<evidence type="ECO:0000256" key="1">
    <source>
        <dbReference type="SAM" id="MobiDB-lite"/>
    </source>
</evidence>
<keyword evidence="3" id="KW-1185">Reference proteome</keyword>
<name>A0AAV4RMN6_9ARAC</name>
<protein>
    <submittedName>
        <fullName evidence="2">Uncharacterized protein</fullName>
    </submittedName>
</protein>
<organism evidence="2 3">
    <name type="scientific">Caerostris darwini</name>
    <dbReference type="NCBI Taxonomy" id="1538125"/>
    <lineage>
        <taxon>Eukaryota</taxon>
        <taxon>Metazoa</taxon>
        <taxon>Ecdysozoa</taxon>
        <taxon>Arthropoda</taxon>
        <taxon>Chelicerata</taxon>
        <taxon>Arachnida</taxon>
        <taxon>Araneae</taxon>
        <taxon>Araneomorphae</taxon>
        <taxon>Entelegynae</taxon>
        <taxon>Araneoidea</taxon>
        <taxon>Araneidae</taxon>
        <taxon>Caerostris</taxon>
    </lineage>
</organism>
<feature type="region of interest" description="Disordered" evidence="1">
    <location>
        <begin position="30"/>
        <end position="77"/>
    </location>
</feature>
<dbReference type="EMBL" id="BPLQ01006298">
    <property type="protein sequence ID" value="GIY21402.1"/>
    <property type="molecule type" value="Genomic_DNA"/>
</dbReference>
<reference evidence="2 3" key="1">
    <citation type="submission" date="2021-06" db="EMBL/GenBank/DDBJ databases">
        <title>Caerostris darwini draft genome.</title>
        <authorList>
            <person name="Kono N."/>
            <person name="Arakawa K."/>
        </authorList>
    </citation>
    <scope>NUCLEOTIDE SEQUENCE [LARGE SCALE GENOMIC DNA]</scope>
</reference>
<evidence type="ECO:0000313" key="3">
    <source>
        <dbReference type="Proteomes" id="UP001054837"/>
    </source>
</evidence>